<protein>
    <submittedName>
        <fullName evidence="1">Uncharacterized protein</fullName>
    </submittedName>
</protein>
<organism evidence="1 2">
    <name type="scientific">Leptotrichia hofstadii</name>
    <dbReference type="NCBI Taxonomy" id="157688"/>
    <lineage>
        <taxon>Bacteria</taxon>
        <taxon>Fusobacteriati</taxon>
        <taxon>Fusobacteriota</taxon>
        <taxon>Fusobacteriia</taxon>
        <taxon>Fusobacteriales</taxon>
        <taxon>Leptotrichiaceae</taxon>
        <taxon>Leptotrichia</taxon>
    </lineage>
</organism>
<dbReference type="AlphaFoldDB" id="A0A510JFL4"/>
<keyword evidence="2" id="KW-1185">Reference proteome</keyword>
<dbReference type="OrthoDB" id="79941at2"/>
<evidence type="ECO:0000313" key="2">
    <source>
        <dbReference type="Proteomes" id="UP000321892"/>
    </source>
</evidence>
<gene>
    <name evidence="1" type="ORF">JCM16775_0638</name>
</gene>
<evidence type="ECO:0000313" key="1">
    <source>
        <dbReference type="EMBL" id="BBM37936.1"/>
    </source>
</evidence>
<reference evidence="1 2" key="1">
    <citation type="submission" date="2019-07" db="EMBL/GenBank/DDBJ databases">
        <title>Complete Genome Sequence of Leptotrichia hofstadii Strain JCM16775.</title>
        <authorList>
            <person name="Watanabe S."/>
            <person name="Cui L."/>
        </authorList>
    </citation>
    <scope>NUCLEOTIDE SEQUENCE [LARGE SCALE GENOMIC DNA]</scope>
    <source>
        <strain evidence="1 2">JCM16775</strain>
    </source>
</reference>
<name>A0A510JFL4_9FUSO</name>
<dbReference type="RefSeq" id="WP_146967806.1">
    <property type="nucleotide sequence ID" value="NZ_AP019823.1"/>
</dbReference>
<dbReference type="KEGG" id="lhf:JCM16775_0638"/>
<dbReference type="EMBL" id="AP019823">
    <property type="protein sequence ID" value="BBM37936.1"/>
    <property type="molecule type" value="Genomic_DNA"/>
</dbReference>
<sequence length="236" mass="27581">MKIKKLVMTVLVLLFVQMCGPEPKLDYNVTKSESYKISEKKMKKNSLEVKKGFEADNEKFEKKVKESAKSFIENMVAKQSISGNETFADQAMKQMAVNMIEKGIEYQKNKIEEIRFFNDEEAEITQKVKVFSNNNGSFAKLQNEYELFKRVAEKLRYKDTEDMMSQMEKMDRKEVFSKLMKGISEVIEDEFKKEENYTEMTTTVSVRKVNNTWHIKNLDEQIKAVDVLFSSLANSM</sequence>
<proteinExistence type="predicted"/>
<dbReference type="Proteomes" id="UP000321892">
    <property type="component" value="Chromosome"/>
</dbReference>
<accession>A0A510JFL4</accession>